<dbReference type="EMBL" id="CP017558">
    <property type="protein sequence ID" value="AOW07285.1"/>
    <property type="molecule type" value="Genomic_DNA"/>
</dbReference>
<dbReference type="PANTHER" id="PTHR24323:SF7">
    <property type="entry name" value="HOMEOBOX DOMAIN-CONTAINING PROTEIN"/>
    <property type="match status" value="1"/>
</dbReference>
<name>A0A1D8NNR8_YARLL</name>
<feature type="region of interest" description="Disordered" evidence="4">
    <location>
        <begin position="73"/>
        <end position="225"/>
    </location>
</feature>
<evidence type="ECO:0000256" key="2">
    <source>
        <dbReference type="PROSITE-ProRule" id="PRU00108"/>
    </source>
</evidence>
<keyword evidence="2 3" id="KW-0371">Homeobox</keyword>
<dbReference type="VEuPathDB" id="FungiDB:YALI0_F16852g"/>
<feature type="domain" description="Homeobox" evidence="5">
    <location>
        <begin position="273"/>
        <end position="333"/>
    </location>
</feature>
<reference evidence="7 9" key="2">
    <citation type="submission" date="2018-07" db="EMBL/GenBank/DDBJ databases">
        <title>Draft Genome Assemblies for Five Robust Yarrowia lipolytica Strains Exhibiting High Lipid Production and Pentose Sugar Utilization and Sugar Alcohol Secretion from Undetoxified Lignocellulosic Biomass Hydrolysates.</title>
        <authorList>
            <consortium name="DOE Joint Genome Institute"/>
            <person name="Walker C."/>
            <person name="Ryu S."/>
            <person name="Na H."/>
            <person name="Zane M."/>
            <person name="LaButti K."/>
            <person name="Lipzen A."/>
            <person name="Haridas S."/>
            <person name="Barry K."/>
            <person name="Grigoriev I.V."/>
            <person name="Quarterman J."/>
            <person name="Slininger P."/>
            <person name="Dien B."/>
            <person name="Trinh C.T."/>
        </authorList>
    </citation>
    <scope>NUCLEOTIDE SEQUENCE [LARGE SCALE GENOMIC DNA]</scope>
    <source>
        <strain evidence="7 9">YB392</strain>
    </source>
</reference>
<keyword evidence="2 3" id="KW-0238">DNA-binding</keyword>
<evidence type="ECO:0000313" key="7">
    <source>
        <dbReference type="EMBL" id="RDW25420.1"/>
    </source>
</evidence>
<feature type="region of interest" description="Disordered" evidence="4">
    <location>
        <begin position="681"/>
        <end position="734"/>
    </location>
</feature>
<dbReference type="KEGG" id="yli:2907993"/>
<feature type="compositionally biased region" description="Polar residues" evidence="4">
    <location>
        <begin position="681"/>
        <end position="691"/>
    </location>
</feature>
<dbReference type="InterPro" id="IPR051775">
    <property type="entry name" value="Homeobox_domain"/>
</dbReference>
<dbReference type="GO" id="GO:0006355">
    <property type="term" value="P:regulation of DNA-templated transcription"/>
    <property type="evidence" value="ECO:0007669"/>
    <property type="project" value="TreeGrafter"/>
</dbReference>
<evidence type="ECO:0000256" key="1">
    <source>
        <dbReference type="ARBA" id="ARBA00004123"/>
    </source>
</evidence>
<dbReference type="Pfam" id="PF00046">
    <property type="entry name" value="Homeodomain"/>
    <property type="match status" value="1"/>
</dbReference>
<dbReference type="GO" id="GO:0000976">
    <property type="term" value="F:transcription cis-regulatory region binding"/>
    <property type="evidence" value="ECO:0007669"/>
    <property type="project" value="TreeGrafter"/>
</dbReference>
<dbReference type="GeneID" id="2907993"/>
<feature type="compositionally biased region" description="Low complexity" evidence="4">
    <location>
        <begin position="460"/>
        <end position="472"/>
    </location>
</feature>
<evidence type="ECO:0000313" key="9">
    <source>
        <dbReference type="Proteomes" id="UP000256601"/>
    </source>
</evidence>
<evidence type="ECO:0000313" key="8">
    <source>
        <dbReference type="Proteomes" id="UP000182444"/>
    </source>
</evidence>
<dbReference type="CDD" id="cd00086">
    <property type="entry name" value="homeodomain"/>
    <property type="match status" value="1"/>
</dbReference>
<dbReference type="eggNOG" id="KOG0490">
    <property type="taxonomic scope" value="Eukaryota"/>
</dbReference>
<feature type="compositionally biased region" description="Polar residues" evidence="4">
    <location>
        <begin position="378"/>
        <end position="388"/>
    </location>
</feature>
<feature type="DNA-binding region" description="Homeobox" evidence="2">
    <location>
        <begin position="275"/>
        <end position="334"/>
    </location>
</feature>
<organism evidence="6 8">
    <name type="scientific">Yarrowia lipolytica</name>
    <name type="common">Candida lipolytica</name>
    <dbReference type="NCBI Taxonomy" id="4952"/>
    <lineage>
        <taxon>Eukaryota</taxon>
        <taxon>Fungi</taxon>
        <taxon>Dikarya</taxon>
        <taxon>Ascomycota</taxon>
        <taxon>Saccharomycotina</taxon>
        <taxon>Dipodascomycetes</taxon>
        <taxon>Dipodascales</taxon>
        <taxon>Dipodascales incertae sedis</taxon>
        <taxon>Yarrowia</taxon>
    </lineage>
</organism>
<evidence type="ECO:0000256" key="3">
    <source>
        <dbReference type="RuleBase" id="RU000682"/>
    </source>
</evidence>
<dbReference type="VEuPathDB" id="FungiDB:YALI1_F22481g"/>
<evidence type="ECO:0000259" key="5">
    <source>
        <dbReference type="PROSITE" id="PS50071"/>
    </source>
</evidence>
<evidence type="ECO:0000313" key="6">
    <source>
        <dbReference type="EMBL" id="AOW07285.1"/>
    </source>
</evidence>
<feature type="compositionally biased region" description="Basic and acidic residues" evidence="4">
    <location>
        <begin position="330"/>
        <end position="340"/>
    </location>
</feature>
<feature type="compositionally biased region" description="Low complexity" evidence="4">
    <location>
        <begin position="155"/>
        <end position="193"/>
    </location>
</feature>
<dbReference type="Proteomes" id="UP000256601">
    <property type="component" value="Unassembled WGS sequence"/>
</dbReference>
<feature type="compositionally biased region" description="Low complexity" evidence="4">
    <location>
        <begin position="73"/>
        <end position="90"/>
    </location>
</feature>
<feature type="compositionally biased region" description="Gly residues" evidence="4">
    <location>
        <begin position="718"/>
        <end position="733"/>
    </location>
</feature>
<feature type="compositionally biased region" description="Low complexity" evidence="4">
    <location>
        <begin position="201"/>
        <end position="225"/>
    </location>
</feature>
<feature type="region of interest" description="Disordered" evidence="4">
    <location>
        <begin position="329"/>
        <end position="532"/>
    </location>
</feature>
<feature type="compositionally biased region" description="Low complexity" evidence="4">
    <location>
        <begin position="125"/>
        <end position="139"/>
    </location>
</feature>
<gene>
    <name evidence="7" type="ORF">B0I71DRAFT_119664</name>
    <name evidence="6" type="ORF">YALI1_F22481g</name>
</gene>
<feature type="region of interest" description="Disordered" evidence="4">
    <location>
        <begin position="544"/>
        <end position="582"/>
    </location>
</feature>
<accession>A0A1D8NNR8</accession>
<dbReference type="SMART" id="SM00389">
    <property type="entry name" value="HOX"/>
    <property type="match status" value="1"/>
</dbReference>
<evidence type="ECO:0000256" key="4">
    <source>
        <dbReference type="SAM" id="MobiDB-lite"/>
    </source>
</evidence>
<feature type="compositionally biased region" description="Polar residues" evidence="4">
    <location>
        <begin position="549"/>
        <end position="567"/>
    </location>
</feature>
<dbReference type="InterPro" id="IPR009057">
    <property type="entry name" value="Homeodomain-like_sf"/>
</dbReference>
<feature type="compositionally biased region" description="Low complexity" evidence="4">
    <location>
        <begin position="692"/>
        <end position="705"/>
    </location>
</feature>
<feature type="compositionally biased region" description="Polar residues" evidence="4">
    <location>
        <begin position="91"/>
        <end position="124"/>
    </location>
</feature>
<feature type="compositionally biased region" description="Low complexity" evidence="4">
    <location>
        <begin position="342"/>
        <end position="360"/>
    </location>
</feature>
<proteinExistence type="predicted"/>
<sequence>MKQTATFDYKFPMDSGFGPQSHHDMDSLKYDTSSYEELFGDLHEVTPQPNDPSPGTKMQSIEDFQDLDVDLLGLVQGNHPGGSSHNSSSGVAYSNPTPANASVNSSNTNIMYPSTLPSPQLGTPMSQMSLTSQSISSSESLHHTPPMSMTALSSHQQSPFQHQQLQQQVTQQLQHQQHPPQQQLQHPQQQPVPGQGPPQQQPSMQQQPQQQMAPQQQPAAAQARRQPWNVNMNMVSAPTPWGAWGLGGSAAAAAAAAALSQHNGVRVSHIPVSNNPAPRKKLSEHQLRVLEKVFNETPKPCLKTRTELERDLDLPKKNIQIWFQNRRAKEKQNIKKREGELANAAANSSASNSANNPSSAVRQPHMAAAAAAAAINSDGPQPDQNINNPPMKPVMHIPNANGKQVPTTTRQRPGLSLQRTFSTTSQSSINNTHTPTTPVMGAPPKNPTTPVGLGGSTKHPSSTSLPALASTTNSDTPKRHRSNSSASFDRRSSTSATASNQSALVGMGISMPAGGHGHSRASSTSVLGPPLERKTPAETLAAASKMRRSNSFMGNNMSLSRRGSETASAPGHARKNSMPMNHVTGQVGSVTSLTSIMTPSLSHTPSGSGQVTPNLMTPHTPQFSLDDGEVTPLNSPSAFTGHMMTPGPGPATPMSSQFRDRSFSQSSLYGPIAEDHALETTSTNGQSGQHMNNNSINNNGSHSNNQPMQFGNPVEFDVGGGNGNGGQSNGGAGNSMSFGVNSIAGASRDSSVYTTNSNGFSQSQGSGSFTSLSTSVDSMSAVSMVMPDSTPMFTPTMDDATIAGGDSDGKRISVVKEEDDPYFQFVLSSMFPQDQAHDNDEFYNTMMGIS</sequence>
<dbReference type="AlphaFoldDB" id="A0A1D8NNR8"/>
<dbReference type="SUPFAM" id="SSF46689">
    <property type="entry name" value="Homeodomain-like"/>
    <property type="match status" value="1"/>
</dbReference>
<dbReference type="PROSITE" id="PS50071">
    <property type="entry name" value="HOMEOBOX_2"/>
    <property type="match status" value="1"/>
</dbReference>
<dbReference type="PANTHER" id="PTHR24323">
    <property type="entry name" value="CEH-10 HOMEODOMAIN-CONTAINING HOMOLOG"/>
    <property type="match status" value="1"/>
</dbReference>
<dbReference type="InterPro" id="IPR001356">
    <property type="entry name" value="HD"/>
</dbReference>
<comment type="subcellular location">
    <subcellularLocation>
        <location evidence="1 2 3">Nucleus</location>
    </subcellularLocation>
</comment>
<keyword evidence="2 3" id="KW-0539">Nucleus</keyword>
<feature type="region of interest" description="Disordered" evidence="4">
    <location>
        <begin position="1"/>
        <end position="27"/>
    </location>
</feature>
<reference evidence="6 8" key="1">
    <citation type="journal article" date="2016" name="PLoS ONE">
        <title>Sequence Assembly of Yarrowia lipolytica Strain W29/CLIB89 Shows Transposable Element Diversity.</title>
        <authorList>
            <person name="Magnan C."/>
            <person name="Yu J."/>
            <person name="Chang I."/>
            <person name="Jahn E."/>
            <person name="Kanomata Y."/>
            <person name="Wu J."/>
            <person name="Zeller M."/>
            <person name="Oakes M."/>
            <person name="Baldi P."/>
            <person name="Sandmeyer S."/>
        </authorList>
    </citation>
    <scope>NUCLEOTIDE SEQUENCE [LARGE SCALE GENOMIC DNA]</scope>
    <source>
        <strain evidence="6">CLIB89</strain>
        <strain evidence="8">CLIB89(W29)</strain>
    </source>
</reference>
<feature type="compositionally biased region" description="Polar residues" evidence="4">
    <location>
        <begin position="401"/>
        <end position="437"/>
    </location>
</feature>
<dbReference type="Gene3D" id="1.10.10.60">
    <property type="entry name" value="Homeodomain-like"/>
    <property type="match status" value="1"/>
</dbReference>
<dbReference type="Proteomes" id="UP000182444">
    <property type="component" value="Chromosome 1F"/>
</dbReference>
<dbReference type="EMBL" id="KZ859003">
    <property type="protein sequence ID" value="RDW25420.1"/>
    <property type="molecule type" value="Genomic_DNA"/>
</dbReference>
<protein>
    <recommendedName>
        <fullName evidence="5">Homeobox domain-containing protein</fullName>
    </recommendedName>
</protein>
<feature type="compositionally biased region" description="Low complexity" evidence="4">
    <location>
        <begin position="483"/>
        <end position="503"/>
    </location>
</feature>
<dbReference type="GO" id="GO:0005634">
    <property type="term" value="C:nucleus"/>
    <property type="evidence" value="ECO:0007669"/>
    <property type="project" value="UniProtKB-SubCell"/>
</dbReference>